<dbReference type="Proteomes" id="UP000218263">
    <property type="component" value="Chromosome"/>
</dbReference>
<accession>A0A110B089</accession>
<dbReference type="KEGG" id="mgot:MgSA37_00411"/>
<dbReference type="OrthoDB" id="797407at2"/>
<sequence length="178" mass="20464">MRIENPVAFSFILQDDLYLLNNDKIVKPVAEIPANVPEPVLQAPVHQIETPAPDFNYLGKHKKHCLILVFYPGLECMPAPYLTALENTLKRLGFEQDDVAILNLANYKETVFEQLLTYFKPQKLLIMGRHALPKGLAAPAVNQQVQVGNARTLFTFSFDEMMDNNEMKKVFWEQMKQW</sequence>
<gene>
    <name evidence="1" type="ORF">MgSA37_00411</name>
</gene>
<dbReference type="EMBL" id="AP017313">
    <property type="protein sequence ID" value="BAU52256.1"/>
    <property type="molecule type" value="Genomic_DNA"/>
</dbReference>
<protein>
    <submittedName>
        <fullName evidence="1">Uncharacterized protein</fullName>
    </submittedName>
</protein>
<reference evidence="1 2" key="1">
    <citation type="submission" date="2015-12" db="EMBL/GenBank/DDBJ databases">
        <title>Genome sequence of Mucilaginibacter gotjawali.</title>
        <authorList>
            <person name="Lee J.S."/>
            <person name="Lee K.C."/>
            <person name="Kim K.K."/>
            <person name="Lee B.W."/>
        </authorList>
    </citation>
    <scope>NUCLEOTIDE SEQUENCE [LARGE SCALE GENOMIC DNA]</scope>
    <source>
        <strain evidence="1 2">SA3-7</strain>
    </source>
</reference>
<proteinExistence type="predicted"/>
<organism evidence="1 2">
    <name type="scientific">Mucilaginibacter gotjawali</name>
    <dbReference type="NCBI Taxonomy" id="1550579"/>
    <lineage>
        <taxon>Bacteria</taxon>
        <taxon>Pseudomonadati</taxon>
        <taxon>Bacteroidota</taxon>
        <taxon>Sphingobacteriia</taxon>
        <taxon>Sphingobacteriales</taxon>
        <taxon>Sphingobacteriaceae</taxon>
        <taxon>Mucilaginibacter</taxon>
    </lineage>
</organism>
<dbReference type="RefSeq" id="WP_157750384.1">
    <property type="nucleotide sequence ID" value="NZ_AP017313.1"/>
</dbReference>
<keyword evidence="2" id="KW-1185">Reference proteome</keyword>
<name>A0A110B089_9SPHI</name>
<dbReference type="AlphaFoldDB" id="A0A110B089"/>
<evidence type="ECO:0000313" key="2">
    <source>
        <dbReference type="Proteomes" id="UP000218263"/>
    </source>
</evidence>
<evidence type="ECO:0000313" key="1">
    <source>
        <dbReference type="EMBL" id="BAU52256.1"/>
    </source>
</evidence>